<proteinExistence type="inferred from homology"/>
<evidence type="ECO:0000256" key="4">
    <source>
        <dbReference type="ARBA" id="ARBA00012477"/>
    </source>
</evidence>
<dbReference type="InterPro" id="IPR027794">
    <property type="entry name" value="tRNase_Z_dom"/>
</dbReference>
<keyword evidence="7" id="KW-0479">Metal-binding</keyword>
<protein>
    <recommendedName>
        <fullName evidence="4">ribonuclease Z</fullName>
        <ecNumber evidence="4">3.1.26.11</ecNumber>
    </recommendedName>
</protein>
<dbReference type="PANTHER" id="PTHR12553:SF49">
    <property type="entry name" value="ZINC PHOSPHODIESTERASE ELAC PROTEIN 2"/>
    <property type="match status" value="1"/>
</dbReference>
<dbReference type="STRING" id="35722.A0A0B7N9T8"/>
<keyword evidence="14" id="KW-1185">Reference proteome</keyword>
<evidence type="ECO:0000313" key="13">
    <source>
        <dbReference type="EMBL" id="CEP15250.1"/>
    </source>
</evidence>
<evidence type="ECO:0000256" key="7">
    <source>
        <dbReference type="ARBA" id="ARBA00022723"/>
    </source>
</evidence>
<keyword evidence="6" id="KW-0540">Nuclease</keyword>
<dbReference type="EMBL" id="LN732021">
    <property type="protein sequence ID" value="CEP15250.1"/>
    <property type="molecule type" value="Genomic_DNA"/>
</dbReference>
<evidence type="ECO:0000256" key="11">
    <source>
        <dbReference type="SAM" id="MobiDB-lite"/>
    </source>
</evidence>
<dbReference type="InterPro" id="IPR047151">
    <property type="entry name" value="RNZ2-like"/>
</dbReference>
<name>A0A0B7N9T8_9FUNG</name>
<dbReference type="PANTHER" id="PTHR12553">
    <property type="entry name" value="ZINC PHOSPHODIESTERASE ELAC PROTEIN 2"/>
    <property type="match status" value="1"/>
</dbReference>
<keyword evidence="10" id="KW-0862">Zinc</keyword>
<keyword evidence="8" id="KW-0255">Endonuclease</keyword>
<evidence type="ECO:0000259" key="12">
    <source>
        <dbReference type="Pfam" id="PF13691"/>
    </source>
</evidence>
<evidence type="ECO:0000256" key="10">
    <source>
        <dbReference type="ARBA" id="ARBA00022833"/>
    </source>
</evidence>
<keyword evidence="9" id="KW-0378">Hydrolase</keyword>
<dbReference type="SUPFAM" id="SSF56281">
    <property type="entry name" value="Metallo-hydrolase/oxidoreductase"/>
    <property type="match status" value="2"/>
</dbReference>
<dbReference type="Proteomes" id="UP000054107">
    <property type="component" value="Unassembled WGS sequence"/>
</dbReference>
<dbReference type="EC" id="3.1.26.11" evidence="4"/>
<dbReference type="GO" id="GO:0042781">
    <property type="term" value="F:3'-tRNA processing endoribonuclease activity"/>
    <property type="evidence" value="ECO:0007669"/>
    <property type="project" value="UniProtKB-EC"/>
</dbReference>
<feature type="domain" description="tRNase Z endonuclease" evidence="12">
    <location>
        <begin position="6"/>
        <end position="65"/>
    </location>
</feature>
<evidence type="ECO:0000256" key="8">
    <source>
        <dbReference type="ARBA" id="ARBA00022759"/>
    </source>
</evidence>
<dbReference type="Gene3D" id="3.60.15.10">
    <property type="entry name" value="Ribonuclease Z/Hydroxyacylglutathione hydrolase-like"/>
    <property type="match status" value="2"/>
</dbReference>
<dbReference type="GO" id="GO:1990180">
    <property type="term" value="P:mitochondrial tRNA 3'-end processing"/>
    <property type="evidence" value="ECO:0007669"/>
    <property type="project" value="TreeGrafter"/>
</dbReference>
<evidence type="ECO:0000256" key="9">
    <source>
        <dbReference type="ARBA" id="ARBA00022801"/>
    </source>
</evidence>
<evidence type="ECO:0000256" key="6">
    <source>
        <dbReference type="ARBA" id="ARBA00022722"/>
    </source>
</evidence>
<dbReference type="Pfam" id="PF23023">
    <property type="entry name" value="Anti-Pycsar_Apyc1"/>
    <property type="match status" value="1"/>
</dbReference>
<keyword evidence="5" id="KW-0819">tRNA processing</keyword>
<evidence type="ECO:0000313" key="14">
    <source>
        <dbReference type="Proteomes" id="UP000054107"/>
    </source>
</evidence>
<gene>
    <name evidence="13" type="primary">PARPA_09455.1 scaffold 36645</name>
</gene>
<dbReference type="InterPro" id="IPR036866">
    <property type="entry name" value="RibonucZ/Hydroxyglut_hydro"/>
</dbReference>
<feature type="region of interest" description="Disordered" evidence="11">
    <location>
        <begin position="162"/>
        <end position="181"/>
    </location>
</feature>
<evidence type="ECO:0000256" key="5">
    <source>
        <dbReference type="ARBA" id="ARBA00022694"/>
    </source>
</evidence>
<dbReference type="OrthoDB" id="527344at2759"/>
<dbReference type="Pfam" id="PF13691">
    <property type="entry name" value="Lactamase_B_4"/>
    <property type="match status" value="1"/>
</dbReference>
<comment type="similarity">
    <text evidence="3">Belongs to the RNase Z family.</text>
</comment>
<feature type="compositionally biased region" description="Low complexity" evidence="11">
    <location>
        <begin position="164"/>
        <end position="178"/>
    </location>
</feature>
<dbReference type="GO" id="GO:0046872">
    <property type="term" value="F:metal ion binding"/>
    <property type="evidence" value="ECO:0007669"/>
    <property type="project" value="UniProtKB-KW"/>
</dbReference>
<evidence type="ECO:0000256" key="3">
    <source>
        <dbReference type="ARBA" id="ARBA00007823"/>
    </source>
</evidence>
<organism evidence="13 14">
    <name type="scientific">Parasitella parasitica</name>
    <dbReference type="NCBI Taxonomy" id="35722"/>
    <lineage>
        <taxon>Eukaryota</taxon>
        <taxon>Fungi</taxon>
        <taxon>Fungi incertae sedis</taxon>
        <taxon>Mucoromycota</taxon>
        <taxon>Mucoromycotina</taxon>
        <taxon>Mucoromycetes</taxon>
        <taxon>Mucorales</taxon>
        <taxon>Mucorineae</taxon>
        <taxon>Mucoraceae</taxon>
        <taxon>Parasitella</taxon>
    </lineage>
</organism>
<dbReference type="AlphaFoldDB" id="A0A0B7N9T8"/>
<dbReference type="GO" id="GO:0005739">
    <property type="term" value="C:mitochondrion"/>
    <property type="evidence" value="ECO:0007669"/>
    <property type="project" value="TreeGrafter"/>
</dbReference>
<evidence type="ECO:0000256" key="1">
    <source>
        <dbReference type="ARBA" id="ARBA00000402"/>
    </source>
</evidence>
<dbReference type="CDD" id="cd07718">
    <property type="entry name" value="RNaseZ_ELAC1_ELAC2-C-term-like_MBL-fold"/>
    <property type="match status" value="1"/>
</dbReference>
<evidence type="ECO:0000256" key="2">
    <source>
        <dbReference type="ARBA" id="ARBA00001947"/>
    </source>
</evidence>
<comment type="catalytic activity">
    <reaction evidence="1">
        <text>Endonucleolytic cleavage of RNA, removing extra 3' nucleotides from tRNA precursor, generating 3' termini of tRNAs. A 3'-hydroxy group is left at the tRNA terminus and a 5'-phosphoryl group is left at the trailer molecule.</text>
        <dbReference type="EC" id="3.1.26.11"/>
    </reaction>
</comment>
<accession>A0A0B7N9T8</accession>
<comment type="cofactor">
    <cofactor evidence="2">
        <name>Zn(2+)</name>
        <dbReference type="ChEBI" id="CHEBI:29105"/>
    </cofactor>
</comment>
<reference evidence="13 14" key="1">
    <citation type="submission" date="2014-09" db="EMBL/GenBank/DDBJ databases">
        <authorList>
            <person name="Ellenberger Sabrina"/>
        </authorList>
    </citation>
    <scope>NUCLEOTIDE SEQUENCE [LARGE SCALE GENOMIC DNA]</scope>
    <source>
        <strain evidence="13 14">CBS 412.66</strain>
    </source>
</reference>
<sequence>MKAYLQIVGHNSPEGPPSLLLHYDSQRYLFNCREGTQRLCVQEKVRLGKLSNVFLTRVNWDCMGGLTGMSNCQRSIKLLNVWVKIGMLLTLTDAGVRNIDIHGGKNLSHFIAATRQFVYRTNATVNVHEFSDTSKPFSDKNLSITPVIILPASPRKRNYEEYASGNSSSISNSSSSDESSCESKHFTKSEIMSEADADECRRNVISLMFTNNGSLEKAPGHTIEAGCTPRFPSKASIGLKTVHPLSAASEEPVVTKAVAKARNYLMNGLPRTKPFPAAISYICQGVPLPRKFNTKAALELGIKLGPICGKLQKGFSVTLDDGRVITQDMVCDPEVPGHAFIVVDCPHVSYIDSLVNSPKFKDYQIGGARTVNAIFHYVDRNVLQDARYKEWLDSFGAATDHIFGSTEICAQSVQFTSHAVGQVKLSMLNENIFPIPKYSNSPSLPLSQSKEKIQIQYLPLNMISVEGLPKNSYRIESMAQYSLEPRKGVEYLNRPAFNHTNFDLPEIDKINKNIEYHEAVQLARTEAARVDCSQRFPGDNVQIITLGTGSSIPAKYRNVSATLVKIPGYGSIMLDAGEGTYGQMMRRFGIEQLDQEMRALRCIFISHLHADHHLGVVQLIKKWHMASDKSAVLTVVAPYVYKHWLSEYNDIEYLGSRKTKLKFIRNESLLKEKVTKGQDLANLNELKKALDLTAIEPVEVVHCKWAYGLSIQHKSGWKLVYSGDTRPCEKLIESGKNATLLIHEATLEDGELEKAKAKRHSTTGEAIDVGKRQAYTDHMKICKTNPI</sequence>